<protein>
    <submittedName>
        <fullName evidence="2">YbaN family protein</fullName>
    </submittedName>
</protein>
<dbReference type="Pfam" id="PF04304">
    <property type="entry name" value="DUF454"/>
    <property type="match status" value="1"/>
</dbReference>
<dbReference type="EMBL" id="JBBMFS010000004">
    <property type="protein sequence ID" value="MEQ2554541.1"/>
    <property type="molecule type" value="Genomic_DNA"/>
</dbReference>
<dbReference type="PANTHER" id="PTHR35813">
    <property type="entry name" value="INNER MEMBRANE PROTEIN YBAN"/>
    <property type="match status" value="1"/>
</dbReference>
<evidence type="ECO:0000313" key="2">
    <source>
        <dbReference type="EMBL" id="MEQ2554541.1"/>
    </source>
</evidence>
<dbReference type="PIRSF" id="PIRSF016789">
    <property type="entry name" value="DUF454"/>
    <property type="match status" value="1"/>
</dbReference>
<dbReference type="Proteomes" id="UP001546774">
    <property type="component" value="Unassembled WGS sequence"/>
</dbReference>
<evidence type="ECO:0000313" key="3">
    <source>
        <dbReference type="Proteomes" id="UP001546774"/>
    </source>
</evidence>
<feature type="transmembrane region" description="Helical" evidence="1">
    <location>
        <begin position="76"/>
        <end position="95"/>
    </location>
</feature>
<evidence type="ECO:0000256" key="1">
    <source>
        <dbReference type="SAM" id="Phobius"/>
    </source>
</evidence>
<sequence>MKKIVNGICICLGFLSLALGIVGAVLPVLPTTPFLILSAALFAKSSERFHTWLLSTKLYQRYIGDAVHKKQMTKKAKRNLLVTLGIIFAIGLYFSPLFAKIIILIVAAGHFYYFLFRIKTVDEQDSMELENECE</sequence>
<keyword evidence="1" id="KW-1133">Transmembrane helix</keyword>
<keyword evidence="3" id="KW-1185">Reference proteome</keyword>
<keyword evidence="1" id="KW-0472">Membrane</keyword>
<reference evidence="2" key="1">
    <citation type="submission" date="2024-03" db="EMBL/GenBank/DDBJ databases">
        <title>Human intestinal bacterial collection.</title>
        <authorList>
            <person name="Pauvert C."/>
            <person name="Hitch T.C.A."/>
            <person name="Clavel T."/>
        </authorList>
    </citation>
    <scope>NUCLEOTIDE SEQUENCE [LARGE SCALE GENOMIC DNA]</scope>
    <source>
        <strain evidence="2">CLA-AA-H89B</strain>
    </source>
</reference>
<gene>
    <name evidence="2" type="ORF">WMO37_05830</name>
</gene>
<proteinExistence type="predicted"/>
<name>A0ABV1H4E1_9FIRM</name>
<keyword evidence="1" id="KW-0812">Transmembrane</keyword>
<accession>A0ABV1H4E1</accession>
<dbReference type="PANTHER" id="PTHR35813:SF1">
    <property type="entry name" value="INNER MEMBRANE PROTEIN YBAN"/>
    <property type="match status" value="1"/>
</dbReference>
<dbReference type="InterPro" id="IPR007401">
    <property type="entry name" value="DUF454"/>
</dbReference>
<comment type="caution">
    <text evidence="2">The sequence shown here is derived from an EMBL/GenBank/DDBJ whole genome shotgun (WGS) entry which is preliminary data.</text>
</comment>
<organism evidence="2 3">
    <name type="scientific">Lachnospira intestinalis</name>
    <dbReference type="NCBI Taxonomy" id="3133158"/>
    <lineage>
        <taxon>Bacteria</taxon>
        <taxon>Bacillati</taxon>
        <taxon>Bacillota</taxon>
        <taxon>Clostridia</taxon>
        <taxon>Lachnospirales</taxon>
        <taxon>Lachnospiraceae</taxon>
        <taxon>Lachnospira</taxon>
    </lineage>
</organism>